<keyword evidence="1" id="KW-0134">Cell wall</keyword>
<feature type="compositionally biased region" description="Low complexity" evidence="5">
    <location>
        <begin position="70"/>
        <end position="79"/>
    </location>
</feature>
<dbReference type="EMBL" id="LIYF01000017">
    <property type="protein sequence ID" value="KZK06984.1"/>
    <property type="molecule type" value="Genomic_DNA"/>
</dbReference>
<sequence length="424" mass="44341">MKLKITILASTVLLLNYSSLNINSQTLSSDVAQLDNAHTPDYAVPSDITQSSTAQSGGSSDYYTEYPYKSTSTSTDGSSIDAQYPGKAPTSSSEQGADNNIPPSGAMTPDNTHTPDYGVPSDVPSDSSSTPATKPSSSTSSSSSSTSPNSDITVHLVDASSGKELATMSLKEFNKEWNWSGNSELLGKYYPADWQSDVKSAPMAYNAYTYLVITAAEYQKEVNAATVTLRYIDNSTGKTVDDISWVWLDEGAMPDTSKAPDGYTFAKKPDKVISENGLTVTLVYVTKIGKVSSPSSSTTVTKPSSTTTSSSSSAVKKPSSATASSSSSAVTKPSSTTASSSSSAVTKPSSTTASSSSSVLSKNISTTAQISPKAIATAPAMVSSVKTLPKTGDNTNQSVVTMLIGMILSSFAYVLYQIRKKIEQ</sequence>
<keyword evidence="3 7" id="KW-0732">Signal</keyword>
<evidence type="ECO:0000256" key="1">
    <source>
        <dbReference type="ARBA" id="ARBA00022512"/>
    </source>
</evidence>
<keyword evidence="6" id="KW-0472">Membrane</keyword>
<evidence type="ECO:0000256" key="3">
    <source>
        <dbReference type="ARBA" id="ARBA00022729"/>
    </source>
</evidence>
<evidence type="ECO:0000256" key="2">
    <source>
        <dbReference type="ARBA" id="ARBA00022525"/>
    </source>
</evidence>
<dbReference type="InterPro" id="IPR019931">
    <property type="entry name" value="LPXTG_anchor"/>
</dbReference>
<feature type="signal peptide" evidence="7">
    <location>
        <begin position="1"/>
        <end position="24"/>
    </location>
</feature>
<dbReference type="NCBIfam" id="TIGR01167">
    <property type="entry name" value="LPXTG_anchor"/>
    <property type="match status" value="1"/>
</dbReference>
<feature type="compositionally biased region" description="Low complexity" evidence="5">
    <location>
        <begin position="49"/>
        <end position="60"/>
    </location>
</feature>
<evidence type="ECO:0000256" key="7">
    <source>
        <dbReference type="SAM" id="SignalP"/>
    </source>
</evidence>
<feature type="compositionally biased region" description="Low complexity" evidence="5">
    <location>
        <begin position="119"/>
        <end position="150"/>
    </location>
</feature>
<evidence type="ECO:0000256" key="4">
    <source>
        <dbReference type="ARBA" id="ARBA00023088"/>
    </source>
</evidence>
<comment type="caution">
    <text evidence="9">The sequence shown here is derived from an EMBL/GenBank/DDBJ whole genome shotgun (WGS) entry which is preliminary data.</text>
</comment>
<feature type="region of interest" description="Disordered" evidence="5">
    <location>
        <begin position="69"/>
        <end position="152"/>
    </location>
</feature>
<keyword evidence="6" id="KW-0812">Transmembrane</keyword>
<dbReference type="AlphaFoldDB" id="A0A166JW92"/>
<evidence type="ECO:0000313" key="10">
    <source>
        <dbReference type="Proteomes" id="UP000076519"/>
    </source>
</evidence>
<feature type="compositionally biased region" description="Polar residues" evidence="5">
    <location>
        <begin position="89"/>
        <end position="102"/>
    </location>
</feature>
<organism evidence="9 10">
    <name type="scientific">Lactococcus lactis subsp. cremoris</name>
    <name type="common">Streptococcus cremoris</name>
    <dbReference type="NCBI Taxonomy" id="1359"/>
    <lineage>
        <taxon>Bacteria</taxon>
        <taxon>Bacillati</taxon>
        <taxon>Bacillota</taxon>
        <taxon>Bacilli</taxon>
        <taxon>Lactobacillales</taxon>
        <taxon>Streptococcaceae</taxon>
        <taxon>Lactococcus</taxon>
    </lineage>
</organism>
<name>A0A166JW92_LACLC</name>
<evidence type="ECO:0000256" key="6">
    <source>
        <dbReference type="SAM" id="Phobius"/>
    </source>
</evidence>
<feature type="chain" id="PRO_5007875994" evidence="7">
    <location>
        <begin position="25"/>
        <end position="424"/>
    </location>
</feature>
<accession>A0A166JW92</accession>
<proteinExistence type="predicted"/>
<gene>
    <name evidence="9" type="ORF">AB996_1013</name>
</gene>
<evidence type="ECO:0000259" key="8">
    <source>
        <dbReference type="Pfam" id="PF00746"/>
    </source>
</evidence>
<evidence type="ECO:0000313" key="9">
    <source>
        <dbReference type="EMBL" id="KZK06984.1"/>
    </source>
</evidence>
<evidence type="ECO:0000256" key="5">
    <source>
        <dbReference type="SAM" id="MobiDB-lite"/>
    </source>
</evidence>
<feature type="region of interest" description="Disordered" evidence="5">
    <location>
        <begin position="292"/>
        <end position="358"/>
    </location>
</feature>
<keyword evidence="2" id="KW-0964">Secreted</keyword>
<feature type="transmembrane region" description="Helical" evidence="6">
    <location>
        <begin position="399"/>
        <end position="416"/>
    </location>
</feature>
<feature type="domain" description="Gram-positive cocci surface proteins LPxTG" evidence="8">
    <location>
        <begin position="383"/>
        <end position="422"/>
    </location>
</feature>
<feature type="region of interest" description="Disordered" evidence="5">
    <location>
        <begin position="42"/>
        <end position="61"/>
    </location>
</feature>
<protein>
    <submittedName>
        <fullName evidence="9">Putative cell-wall-anchored protein SasA (LPXTG motif)</fullName>
    </submittedName>
</protein>
<keyword evidence="4" id="KW-0572">Peptidoglycan-anchor</keyword>
<reference evidence="9 10" key="1">
    <citation type="submission" date="2015-08" db="EMBL/GenBank/DDBJ databases">
        <title>Draft Genome Sequences of 11 Lactococcus lactis subspecies cremoris strains.</title>
        <authorList>
            <person name="Wels M."/>
            <person name="Backus L."/>
            <person name="Boekhorst J."/>
            <person name="Dijkstra A."/>
            <person name="Beerthuizen M."/>
            <person name="Siezen R."/>
            <person name="Bachmann H."/>
            <person name="Van Hijum S."/>
        </authorList>
    </citation>
    <scope>NUCLEOTIDE SEQUENCE [LARGE SCALE GENOMIC DNA]</scope>
    <source>
        <strain evidence="9 10">KW10</strain>
    </source>
</reference>
<keyword evidence="6" id="KW-1133">Transmembrane helix</keyword>
<dbReference type="Proteomes" id="UP000076519">
    <property type="component" value="Unassembled WGS sequence"/>
</dbReference>
<dbReference type="PATRIC" id="fig|1359.32.peg.627"/>
<dbReference type="Pfam" id="PF00746">
    <property type="entry name" value="Gram_pos_anchor"/>
    <property type="match status" value="1"/>
</dbReference>
<dbReference type="RefSeq" id="WP_063281573.1">
    <property type="nucleotide sequence ID" value="NZ_LIYF01000017.1"/>
</dbReference>